<dbReference type="AlphaFoldDB" id="A0AA35XJD1"/>
<name>A0AA35XJD1_GEOBA</name>
<dbReference type="Pfam" id="PF12450">
    <property type="entry name" value="vWF_A"/>
    <property type="match status" value="1"/>
</dbReference>
<organism evidence="2 3">
    <name type="scientific">Geodia barretti</name>
    <name type="common">Barrett's horny sponge</name>
    <dbReference type="NCBI Taxonomy" id="519541"/>
    <lineage>
        <taxon>Eukaryota</taxon>
        <taxon>Metazoa</taxon>
        <taxon>Porifera</taxon>
        <taxon>Demospongiae</taxon>
        <taxon>Heteroscleromorpha</taxon>
        <taxon>Tetractinellida</taxon>
        <taxon>Astrophorina</taxon>
        <taxon>Geodiidae</taxon>
        <taxon>Geodia</taxon>
    </lineage>
</organism>
<evidence type="ECO:0000259" key="1">
    <source>
        <dbReference type="PROSITE" id="PS50234"/>
    </source>
</evidence>
<dbReference type="Proteomes" id="UP001174909">
    <property type="component" value="Unassembled WGS sequence"/>
</dbReference>
<gene>
    <name evidence="2" type="ORF">GBAR_LOCUS29415</name>
</gene>
<dbReference type="EMBL" id="CASHTH010004127">
    <property type="protein sequence ID" value="CAI8053845.1"/>
    <property type="molecule type" value="Genomic_DNA"/>
</dbReference>
<dbReference type="SMART" id="SM00327">
    <property type="entry name" value="VWA"/>
    <property type="match status" value="1"/>
</dbReference>
<dbReference type="InterPro" id="IPR036465">
    <property type="entry name" value="vWFA_dom_sf"/>
</dbReference>
<dbReference type="InterPro" id="IPR022156">
    <property type="entry name" value="Uncharacterised_YfbK_N"/>
</dbReference>
<dbReference type="PROSITE" id="PS50234">
    <property type="entry name" value="VWFA"/>
    <property type="match status" value="1"/>
</dbReference>
<dbReference type="Gene3D" id="3.40.50.410">
    <property type="entry name" value="von Willebrand factor, type A domain"/>
    <property type="match status" value="2"/>
</dbReference>
<keyword evidence="3" id="KW-1185">Reference proteome</keyword>
<evidence type="ECO:0000313" key="2">
    <source>
        <dbReference type="EMBL" id="CAI8053845.1"/>
    </source>
</evidence>
<proteinExistence type="predicted"/>
<dbReference type="SUPFAM" id="SSF53300">
    <property type="entry name" value="vWA-like"/>
    <property type="match status" value="1"/>
</dbReference>
<comment type="caution">
    <text evidence="2">The sequence shown here is derived from an EMBL/GenBank/DDBJ whole genome shotgun (WGS) entry which is preliminary data.</text>
</comment>
<evidence type="ECO:0000313" key="3">
    <source>
        <dbReference type="Proteomes" id="UP001174909"/>
    </source>
</evidence>
<accession>A0AA35XJD1</accession>
<sequence>MEVSVDTYIGKRNTARYQKLVQEGVEVLIADVIAPHLKAIELDCKKFLFVNRMRALLELDNGLDTDRTSYHLALNWARSGYDVEPDSVRSEEWINAFNYNYAQPSRDDSFAVHTDLIPHPLDDDKVLARIGFQAPELRDDGRPLNVTLVLDASGSMADGDRVDIAREAAESIRKSLSGDDRIAVVHFTEDAGLDLGVRLAHEARRERPEAHNYVILMSDGVANVDATNPFAILESAGDYDNANPLRLITIGVGIENYNDYLLEQLAQHGNGWYRYLNDTGQARATFSRENWLALSIPFADQTRAQNRITADENFTQARKEFAEIPSGAATTVFYELELVDYAARGDVLNLGDVEVRWVTPVVNEANRQHAQILAQYSDAPNNRDGALLQLGALVALASDRYSSLPYPDAPYDVHDDIAMLKDDLRSLDRHIGELAAYRDFSFLMEHIARDIPKQASGYSR</sequence>
<reference evidence="2" key="1">
    <citation type="submission" date="2023-03" db="EMBL/GenBank/DDBJ databases">
        <authorList>
            <person name="Steffen K."/>
            <person name="Cardenas P."/>
        </authorList>
    </citation>
    <scope>NUCLEOTIDE SEQUENCE</scope>
</reference>
<protein>
    <submittedName>
        <fullName evidence="2">Uncharacterized protein YfbK</fullName>
    </submittedName>
</protein>
<dbReference type="InterPro" id="IPR002035">
    <property type="entry name" value="VWF_A"/>
</dbReference>
<feature type="domain" description="VWFA" evidence="1">
    <location>
        <begin position="145"/>
        <end position="191"/>
    </location>
</feature>